<organism evidence="2 3">
    <name type="scientific">Streptomyces crystallinus</name>
    <dbReference type="NCBI Taxonomy" id="68191"/>
    <lineage>
        <taxon>Bacteria</taxon>
        <taxon>Bacillati</taxon>
        <taxon>Actinomycetota</taxon>
        <taxon>Actinomycetes</taxon>
        <taxon>Kitasatosporales</taxon>
        <taxon>Streptomycetaceae</taxon>
        <taxon>Streptomyces</taxon>
    </lineage>
</organism>
<keyword evidence="3" id="KW-1185">Reference proteome</keyword>
<gene>
    <name evidence="2" type="ORF">GCM10010394_60700</name>
</gene>
<proteinExistence type="predicted"/>
<accession>A0ABP3S3D9</accession>
<dbReference type="EMBL" id="BAAACA010000044">
    <property type="protein sequence ID" value="GAA0621871.1"/>
    <property type="molecule type" value="Genomic_DNA"/>
</dbReference>
<feature type="compositionally biased region" description="Low complexity" evidence="1">
    <location>
        <begin position="192"/>
        <end position="220"/>
    </location>
</feature>
<name>A0ABP3S3D9_9ACTN</name>
<reference evidence="3" key="1">
    <citation type="journal article" date="2019" name="Int. J. Syst. Evol. Microbiol.">
        <title>The Global Catalogue of Microorganisms (GCM) 10K type strain sequencing project: providing services to taxonomists for standard genome sequencing and annotation.</title>
        <authorList>
            <consortium name="The Broad Institute Genomics Platform"/>
            <consortium name="The Broad Institute Genome Sequencing Center for Infectious Disease"/>
            <person name="Wu L."/>
            <person name="Ma J."/>
        </authorList>
    </citation>
    <scope>NUCLEOTIDE SEQUENCE [LARGE SCALE GENOMIC DNA]</scope>
    <source>
        <strain evidence="3">JCM 5067</strain>
    </source>
</reference>
<feature type="compositionally biased region" description="Low complexity" evidence="1">
    <location>
        <begin position="243"/>
        <end position="254"/>
    </location>
</feature>
<evidence type="ECO:0000313" key="3">
    <source>
        <dbReference type="Proteomes" id="UP001500668"/>
    </source>
</evidence>
<feature type="region of interest" description="Disordered" evidence="1">
    <location>
        <begin position="152"/>
        <end position="347"/>
    </location>
</feature>
<feature type="compositionally biased region" description="Gly residues" evidence="1">
    <location>
        <begin position="359"/>
        <end position="383"/>
    </location>
</feature>
<protein>
    <submittedName>
        <fullName evidence="2">Uncharacterized protein</fullName>
    </submittedName>
</protein>
<dbReference type="RefSeq" id="WP_344078986.1">
    <property type="nucleotide sequence ID" value="NZ_BAAACA010000044.1"/>
</dbReference>
<feature type="compositionally biased region" description="Low complexity" evidence="1">
    <location>
        <begin position="329"/>
        <end position="342"/>
    </location>
</feature>
<evidence type="ECO:0000256" key="1">
    <source>
        <dbReference type="SAM" id="MobiDB-lite"/>
    </source>
</evidence>
<sequence length="456" mass="46414">MAKDNFEGMSLEALNAMLASAKPAELTGAAETLAAAAPDIADIARDLRWYIDQVKWHGAGGDAFREWGRGMVSETLVLSEYAGVVGQEMARAGQALTEAKAAVPASDGMCYADPEKEKARLKALGPKTNEAINALNRLASFYNTSKDRITAQPEPRFAPLPGGPGTDFADERRYSGSGSGSARGVTGGAGGHTTVAVTAAHGSGTSVTTSSPSHTTVGSTFTPHEPSTRTTIDSVTMTPPPETTTRPTIPTGPTSVQGQPLVPSPTPVLPSPLGKAGQERIPGASRVGRPGEGPSVGRAVGNPRGPGIARPSGLPGTTRGITPEGITGGRPTPVTGRGSTPRLPMGTVVGEERAGTGMGRGPMGGGMGHGPVGGPRGATGMGGRRLASEPGGTVGAPRASLGGRGEFTPGGTGLVNGNKRGTDRRRSTSSEAPDYLVEDEETWAMDHRKVVPPVVD</sequence>
<comment type="caution">
    <text evidence="2">The sequence shown here is derived from an EMBL/GenBank/DDBJ whole genome shotgun (WGS) entry which is preliminary data.</text>
</comment>
<feature type="compositionally biased region" description="Gly residues" evidence="1">
    <location>
        <begin position="402"/>
        <end position="414"/>
    </location>
</feature>
<dbReference type="Proteomes" id="UP001500668">
    <property type="component" value="Unassembled WGS sequence"/>
</dbReference>
<feature type="compositionally biased region" description="Gly residues" evidence="1">
    <location>
        <begin position="177"/>
        <end position="191"/>
    </location>
</feature>
<feature type="region of interest" description="Disordered" evidence="1">
    <location>
        <begin position="359"/>
        <end position="434"/>
    </location>
</feature>
<evidence type="ECO:0000313" key="2">
    <source>
        <dbReference type="EMBL" id="GAA0621871.1"/>
    </source>
</evidence>